<evidence type="ECO:0000313" key="1">
    <source>
        <dbReference type="EMBL" id="MFM9414417.1"/>
    </source>
</evidence>
<accession>A0ABW9H0P1</accession>
<comment type="caution">
    <text evidence="1">The sequence shown here is derived from an EMBL/GenBank/DDBJ whole genome shotgun (WGS) entry which is preliminary data.</text>
</comment>
<dbReference type="InterPro" id="IPR010982">
    <property type="entry name" value="Lambda_DNA-bd_dom_sf"/>
</dbReference>
<gene>
    <name evidence="1" type="ORF">ACKQTC_08555</name>
</gene>
<proteinExistence type="predicted"/>
<dbReference type="RefSeq" id="WP_408978031.1">
    <property type="nucleotide sequence ID" value="NZ_JBJUVG010000016.1"/>
</dbReference>
<dbReference type="Proteomes" id="UP001631949">
    <property type="component" value="Unassembled WGS sequence"/>
</dbReference>
<name>A0ABW9H0P1_9FIRM</name>
<protein>
    <recommendedName>
        <fullName evidence="3">XRE family transcriptional regulator</fullName>
    </recommendedName>
</protein>
<reference evidence="1 2" key="1">
    <citation type="journal article" date="2016" name="Int. J. Syst. Evol. Microbiol.">
        <title>Peptococcus simiae sp. nov., isolated from rhesus macaque faeces and emended description of the genus Peptococcus.</title>
        <authorList>
            <person name="Shkoporov A.N."/>
            <person name="Efimov B.A."/>
            <person name="Kondova I."/>
            <person name="Ouwerling B."/>
            <person name="Chaplin A.V."/>
            <person name="Shcherbakova V.A."/>
            <person name="Langermans J.A.M."/>
        </authorList>
    </citation>
    <scope>NUCLEOTIDE SEQUENCE [LARGE SCALE GENOMIC DNA]</scope>
    <source>
        <strain evidence="1 2">M108</strain>
    </source>
</reference>
<evidence type="ECO:0008006" key="3">
    <source>
        <dbReference type="Google" id="ProtNLM"/>
    </source>
</evidence>
<dbReference type="SUPFAM" id="SSF47413">
    <property type="entry name" value="lambda repressor-like DNA-binding domains"/>
    <property type="match status" value="1"/>
</dbReference>
<sequence length="66" mass="7786">MDENKLKGVLRQKNKTYEDCARALDMSTTAFFNKMNGVSRFYVEEANALANFLNLNYRERKDIFLK</sequence>
<evidence type="ECO:0000313" key="2">
    <source>
        <dbReference type="Proteomes" id="UP001631949"/>
    </source>
</evidence>
<keyword evidence="2" id="KW-1185">Reference proteome</keyword>
<dbReference type="EMBL" id="JBJUVG010000016">
    <property type="protein sequence ID" value="MFM9414417.1"/>
    <property type="molecule type" value="Genomic_DNA"/>
</dbReference>
<organism evidence="1 2">
    <name type="scientific">Peptococcus simiae</name>
    <dbReference type="NCBI Taxonomy" id="1643805"/>
    <lineage>
        <taxon>Bacteria</taxon>
        <taxon>Bacillati</taxon>
        <taxon>Bacillota</taxon>
        <taxon>Clostridia</taxon>
        <taxon>Eubacteriales</taxon>
        <taxon>Peptococcaceae</taxon>
        <taxon>Peptococcus</taxon>
    </lineage>
</organism>